<evidence type="ECO:0000313" key="1">
    <source>
        <dbReference type="EMBL" id="OAT30300.1"/>
    </source>
</evidence>
<name>A0ABX2WBZ4_9ENTR</name>
<evidence type="ECO:0000313" key="2">
    <source>
        <dbReference type="Proteomes" id="UP000078407"/>
    </source>
</evidence>
<dbReference type="EMBL" id="LXEQ01000019">
    <property type="protein sequence ID" value="OAT30300.1"/>
    <property type="molecule type" value="Genomic_DNA"/>
</dbReference>
<sequence>MNGKHEINMVNASVGHSVALKIAARDICFFDSNLGEIIYPNDFVGRKKMEGALHMVFHSQYRTYTTMSVSNFI</sequence>
<dbReference type="Proteomes" id="UP000078407">
    <property type="component" value="Unassembled WGS sequence"/>
</dbReference>
<proteinExistence type="predicted"/>
<keyword evidence="2" id="KW-1185">Reference proteome</keyword>
<gene>
    <name evidence="1" type="ORF">M976_01075</name>
</gene>
<reference evidence="1 2" key="1">
    <citation type="submission" date="2016-04" db="EMBL/GenBank/DDBJ databases">
        <title>ATOL: Assembling a taxonomically balanced genome-scale reconstruction of the evolutionary history of the Enterobacteriaceae.</title>
        <authorList>
            <person name="Plunkett G.III."/>
            <person name="Neeno-Eckwall E.C."/>
            <person name="Glasner J.D."/>
            <person name="Perna N.T."/>
        </authorList>
    </citation>
    <scope>NUCLEOTIDE SEQUENCE [LARGE SCALE GENOMIC DNA]</scope>
    <source>
        <strain evidence="1 2">ATCC 51602</strain>
    </source>
</reference>
<accession>A0ABX2WBZ4</accession>
<organism evidence="1 2">
    <name type="scientific">Buttiauxella ferragutiae ATCC 51602</name>
    <dbReference type="NCBI Taxonomy" id="1354252"/>
    <lineage>
        <taxon>Bacteria</taxon>
        <taxon>Pseudomonadati</taxon>
        <taxon>Pseudomonadota</taxon>
        <taxon>Gammaproteobacteria</taxon>
        <taxon>Enterobacterales</taxon>
        <taxon>Enterobacteriaceae</taxon>
        <taxon>Buttiauxella</taxon>
    </lineage>
</organism>
<protein>
    <submittedName>
        <fullName evidence="1">Uncharacterized protein</fullName>
    </submittedName>
</protein>
<comment type="caution">
    <text evidence="1">The sequence shown here is derived from an EMBL/GenBank/DDBJ whole genome shotgun (WGS) entry which is preliminary data.</text>
</comment>